<name>A0A2P0QJG4_9PROT</name>
<keyword evidence="6 12" id="KW-0812">Transmembrane</keyword>
<reference evidence="13" key="1">
    <citation type="submission" date="2016-12" db="EMBL/GenBank/DDBJ databases">
        <title>Arsenic respiratory pathways in the anoxic pelagic waters of the Pacific Ocean.</title>
        <authorList>
            <person name="Saunders J.K."/>
            <person name="Fuchsman C.A."/>
            <person name="McKay C."/>
            <person name="Rocap G."/>
        </authorList>
    </citation>
    <scope>NUCLEOTIDE SEQUENCE</scope>
</reference>
<dbReference type="Pfam" id="PF01654">
    <property type="entry name" value="Cyt_bd_oxida_I"/>
    <property type="match status" value="1"/>
</dbReference>
<feature type="transmembrane region" description="Helical" evidence="12">
    <location>
        <begin position="394"/>
        <end position="410"/>
    </location>
</feature>
<keyword evidence="7" id="KW-0479">Metal-binding</keyword>
<keyword evidence="9 12" id="KW-1133">Transmembrane helix</keyword>
<dbReference type="PANTHER" id="PTHR30365">
    <property type="entry name" value="CYTOCHROME D UBIQUINOL OXIDASE"/>
    <property type="match status" value="1"/>
</dbReference>
<dbReference type="GO" id="GO:0016682">
    <property type="term" value="F:oxidoreductase activity, acting on diphenols and related substances as donors, oxygen as acceptor"/>
    <property type="evidence" value="ECO:0007669"/>
    <property type="project" value="TreeGrafter"/>
</dbReference>
<dbReference type="GO" id="GO:0020037">
    <property type="term" value="F:heme binding"/>
    <property type="evidence" value="ECO:0007669"/>
    <property type="project" value="TreeGrafter"/>
</dbReference>
<evidence type="ECO:0000256" key="8">
    <source>
        <dbReference type="ARBA" id="ARBA00022982"/>
    </source>
</evidence>
<dbReference type="GO" id="GO:0009055">
    <property type="term" value="F:electron transfer activity"/>
    <property type="evidence" value="ECO:0007669"/>
    <property type="project" value="InterPro"/>
</dbReference>
<feature type="transmembrane region" description="Helical" evidence="12">
    <location>
        <begin position="430"/>
        <end position="447"/>
    </location>
</feature>
<keyword evidence="3" id="KW-0813">Transport</keyword>
<dbReference type="AlphaFoldDB" id="A0A2P0QJG4"/>
<comment type="similarity">
    <text evidence="2">Belongs to the cytochrome ubiquinol oxidase subunit 1 family.</text>
</comment>
<feature type="transmembrane region" description="Helical" evidence="12">
    <location>
        <begin position="263"/>
        <end position="286"/>
    </location>
</feature>
<evidence type="ECO:0000256" key="6">
    <source>
        <dbReference type="ARBA" id="ARBA00022692"/>
    </source>
</evidence>
<dbReference type="GO" id="GO:0070069">
    <property type="term" value="C:cytochrome complex"/>
    <property type="evidence" value="ECO:0007669"/>
    <property type="project" value="InterPro"/>
</dbReference>
<organism evidence="13">
    <name type="scientific">uncultured Pseudomonadota bacterium</name>
    <dbReference type="NCBI Taxonomy" id="153809"/>
    <lineage>
        <taxon>Bacteria</taxon>
        <taxon>Pseudomonadati</taxon>
        <taxon>Pseudomonadota</taxon>
        <taxon>environmental samples</taxon>
    </lineage>
</organism>
<keyword evidence="10" id="KW-0408">Iron</keyword>
<evidence type="ECO:0000256" key="5">
    <source>
        <dbReference type="ARBA" id="ARBA00022617"/>
    </source>
</evidence>
<feature type="transmembrane region" description="Helical" evidence="12">
    <location>
        <begin position="574"/>
        <end position="593"/>
    </location>
</feature>
<feature type="transmembrane region" description="Helical" evidence="12">
    <location>
        <begin position="306"/>
        <end position="329"/>
    </location>
</feature>
<feature type="transmembrane region" description="Helical" evidence="12">
    <location>
        <begin position="140"/>
        <end position="158"/>
    </location>
</feature>
<dbReference type="GO" id="GO:0005886">
    <property type="term" value="C:plasma membrane"/>
    <property type="evidence" value="ECO:0007669"/>
    <property type="project" value="UniProtKB-SubCell"/>
</dbReference>
<feature type="transmembrane region" description="Helical" evidence="12">
    <location>
        <begin position="102"/>
        <end position="125"/>
    </location>
</feature>
<dbReference type="EMBL" id="KY400106">
    <property type="protein sequence ID" value="ART90597.1"/>
    <property type="molecule type" value="Genomic_DNA"/>
</dbReference>
<evidence type="ECO:0000256" key="7">
    <source>
        <dbReference type="ARBA" id="ARBA00022723"/>
    </source>
</evidence>
<dbReference type="InterPro" id="IPR002585">
    <property type="entry name" value="Cyt-d_ubiquinol_oxidase_su_1"/>
</dbReference>
<evidence type="ECO:0000313" key="13">
    <source>
        <dbReference type="EMBL" id="ART90597.1"/>
    </source>
</evidence>
<evidence type="ECO:0000256" key="3">
    <source>
        <dbReference type="ARBA" id="ARBA00022448"/>
    </source>
</evidence>
<evidence type="ECO:0000256" key="2">
    <source>
        <dbReference type="ARBA" id="ARBA00009819"/>
    </source>
</evidence>
<feature type="transmembrane region" description="Helical" evidence="12">
    <location>
        <begin position="56"/>
        <end position="82"/>
    </location>
</feature>
<feature type="transmembrane region" description="Helical" evidence="12">
    <location>
        <begin position="467"/>
        <end position="489"/>
    </location>
</feature>
<feature type="transmembrane region" description="Helical" evidence="12">
    <location>
        <begin position="230"/>
        <end position="251"/>
    </location>
</feature>
<evidence type="ECO:0000256" key="10">
    <source>
        <dbReference type="ARBA" id="ARBA00023004"/>
    </source>
</evidence>
<proteinExistence type="inferred from homology"/>
<evidence type="ECO:0000256" key="11">
    <source>
        <dbReference type="ARBA" id="ARBA00023136"/>
    </source>
</evidence>
<dbReference type="GO" id="GO:0019646">
    <property type="term" value="P:aerobic electron transport chain"/>
    <property type="evidence" value="ECO:0007669"/>
    <property type="project" value="InterPro"/>
</dbReference>
<feature type="transmembrane region" description="Helical" evidence="12">
    <location>
        <begin position="501"/>
        <end position="521"/>
    </location>
</feature>
<protein>
    <submittedName>
        <fullName evidence="13">Cytochrome ubiquinol oxidase subunit 1</fullName>
    </submittedName>
</protein>
<comment type="subcellular location">
    <subcellularLocation>
        <location evidence="1">Cell membrane</location>
        <topology evidence="1">Multi-pass membrane protein</topology>
    </subcellularLocation>
</comment>
<keyword evidence="8" id="KW-0249">Electron transport</keyword>
<evidence type="ECO:0000256" key="4">
    <source>
        <dbReference type="ARBA" id="ARBA00022475"/>
    </source>
</evidence>
<sequence>MKQLQVLRKKNAERLGRILFVMGIMTFVFSAAVFGAEGFEQVDYRTFFGLDPRTTVWIIAQLHLMFAAFVLGVPMFAVTVEYIGMLTGEQRYDRLARDFTRLLSASFALTAALGGLLTFALFTLYPKFMSFMSGVFHESFYIYAFFFFAETFVLYFYYYSWDRLKQRKGIHLTAGLLLNLIGLIIMGISNSWATYMMSPSGIDPETGQFTGTLLEAIWNPLWNPVNLHRILGNAVFGGLVAAAYAAVKFLTSESEEDRAHYDWMGYVGNFIAIVSLLFLPFAGYYLGREVYSNSAVMGNNMMGGAFSWTFIIQAIGIGSLLIFGNFYLWMGMGRIPGAERYQGFIKFILFILAVSFAIWLTPHNLPLSSGEQLRMGGQYHPTLKYFGLMPAKNAVINFMILATFFSFLLYRRGNISSTVPFSQQGSTAKVLTVLGCMLSAGAVLYYGEYLWNLDPGELDLPPEKAEFFPLAAWCLFGEALFIVLAAVLAFMNRGKIGQAVLFTYTAINTVFILGIYGFVVMAEASPFLRNIAVAQWLSLLACIVAILTIDVFLFRKAEHMGAIRWGRMSTVSQYVLILLFIVALLTMGIMGFIRSGLRENWHVYGVLQDTSEWAFTPTNLYAAKVIAFCSFAFITMMSIAFWLSELGEKKKDQVSPAMSPTEE</sequence>
<keyword evidence="11 12" id="KW-0472">Membrane</keyword>
<feature type="transmembrane region" description="Helical" evidence="12">
    <location>
        <begin position="621"/>
        <end position="643"/>
    </location>
</feature>
<evidence type="ECO:0000256" key="9">
    <source>
        <dbReference type="ARBA" id="ARBA00022989"/>
    </source>
</evidence>
<dbReference type="PANTHER" id="PTHR30365:SF14">
    <property type="entry name" value="CYTOCHROME BD MENAQUINOL OXIDASE SUBUNIT I-RELATED"/>
    <property type="match status" value="1"/>
</dbReference>
<evidence type="ECO:0000256" key="1">
    <source>
        <dbReference type="ARBA" id="ARBA00004651"/>
    </source>
</evidence>
<keyword evidence="5" id="KW-0349">Heme</keyword>
<evidence type="ECO:0000256" key="12">
    <source>
        <dbReference type="SAM" id="Phobius"/>
    </source>
</evidence>
<feature type="transmembrane region" description="Helical" evidence="12">
    <location>
        <begin position="341"/>
        <end position="360"/>
    </location>
</feature>
<keyword evidence="4" id="KW-1003">Cell membrane</keyword>
<feature type="transmembrane region" description="Helical" evidence="12">
    <location>
        <begin position="170"/>
        <end position="189"/>
    </location>
</feature>
<feature type="transmembrane region" description="Helical" evidence="12">
    <location>
        <begin position="18"/>
        <end position="36"/>
    </location>
</feature>
<feature type="transmembrane region" description="Helical" evidence="12">
    <location>
        <begin position="533"/>
        <end position="553"/>
    </location>
</feature>
<dbReference type="GO" id="GO:0046872">
    <property type="term" value="F:metal ion binding"/>
    <property type="evidence" value="ECO:0007669"/>
    <property type="project" value="UniProtKB-KW"/>
</dbReference>
<accession>A0A2P0QJG4</accession>